<reference evidence="1" key="2">
    <citation type="submission" date="2023-06" db="EMBL/GenBank/DDBJ databases">
        <authorList>
            <person name="Ma L."/>
            <person name="Liu K.-W."/>
            <person name="Li Z."/>
            <person name="Hsiao Y.-Y."/>
            <person name="Qi Y."/>
            <person name="Fu T."/>
            <person name="Tang G."/>
            <person name="Zhang D."/>
            <person name="Sun W.-H."/>
            <person name="Liu D.-K."/>
            <person name="Li Y."/>
            <person name="Chen G.-Z."/>
            <person name="Liu X.-D."/>
            <person name="Liao X.-Y."/>
            <person name="Jiang Y.-T."/>
            <person name="Yu X."/>
            <person name="Hao Y."/>
            <person name="Huang J."/>
            <person name="Zhao X.-W."/>
            <person name="Ke S."/>
            <person name="Chen Y.-Y."/>
            <person name="Wu W.-L."/>
            <person name="Hsu J.-L."/>
            <person name="Lin Y.-F."/>
            <person name="Huang M.-D."/>
            <person name="Li C.-Y."/>
            <person name="Huang L."/>
            <person name="Wang Z.-W."/>
            <person name="Zhao X."/>
            <person name="Zhong W.-Y."/>
            <person name="Peng D.-H."/>
            <person name="Ahmad S."/>
            <person name="Lan S."/>
            <person name="Zhang J.-S."/>
            <person name="Tsai W.-C."/>
            <person name="Van De Peer Y."/>
            <person name="Liu Z.-J."/>
        </authorList>
    </citation>
    <scope>NUCLEOTIDE SEQUENCE</scope>
    <source>
        <strain evidence="1">CP</strain>
        <tissue evidence="1">Leaves</tissue>
    </source>
</reference>
<keyword evidence="2" id="KW-1185">Reference proteome</keyword>
<gene>
    <name evidence="1" type="ORF">QJS10_CPB12g00759</name>
</gene>
<accession>A0AAV9DMY4</accession>
<name>A0AAV9DMY4_ACOCL</name>
<sequence>MVDVPHLPLHILFIDFEGFYYAPTNCAEMDKSWMRDKHRLLSKEAEHRYFPVIELLAFAERTIIYLTSTDSGLKNKYFTNGSIEGKIVVLSVLNGSIIHVT</sequence>
<proteinExistence type="predicted"/>
<dbReference type="Proteomes" id="UP001180020">
    <property type="component" value="Unassembled WGS sequence"/>
</dbReference>
<dbReference type="AlphaFoldDB" id="A0AAV9DMY4"/>
<evidence type="ECO:0000313" key="2">
    <source>
        <dbReference type="Proteomes" id="UP001180020"/>
    </source>
</evidence>
<comment type="caution">
    <text evidence="1">The sequence shown here is derived from an EMBL/GenBank/DDBJ whole genome shotgun (WGS) entry which is preliminary data.</text>
</comment>
<protein>
    <submittedName>
        <fullName evidence="1">Uncharacterized protein</fullName>
    </submittedName>
</protein>
<organism evidence="1 2">
    <name type="scientific">Acorus calamus</name>
    <name type="common">Sweet flag</name>
    <dbReference type="NCBI Taxonomy" id="4465"/>
    <lineage>
        <taxon>Eukaryota</taxon>
        <taxon>Viridiplantae</taxon>
        <taxon>Streptophyta</taxon>
        <taxon>Embryophyta</taxon>
        <taxon>Tracheophyta</taxon>
        <taxon>Spermatophyta</taxon>
        <taxon>Magnoliopsida</taxon>
        <taxon>Liliopsida</taxon>
        <taxon>Acoraceae</taxon>
        <taxon>Acorus</taxon>
    </lineage>
</organism>
<dbReference type="EMBL" id="JAUJYO010000012">
    <property type="protein sequence ID" value="KAK1301878.1"/>
    <property type="molecule type" value="Genomic_DNA"/>
</dbReference>
<evidence type="ECO:0000313" key="1">
    <source>
        <dbReference type="EMBL" id="KAK1301878.1"/>
    </source>
</evidence>
<reference evidence="1" key="1">
    <citation type="journal article" date="2023" name="Nat. Commun.">
        <title>Diploid and tetraploid genomes of Acorus and the evolution of monocots.</title>
        <authorList>
            <person name="Ma L."/>
            <person name="Liu K.W."/>
            <person name="Li Z."/>
            <person name="Hsiao Y.Y."/>
            <person name="Qi Y."/>
            <person name="Fu T."/>
            <person name="Tang G.D."/>
            <person name="Zhang D."/>
            <person name="Sun W.H."/>
            <person name="Liu D.K."/>
            <person name="Li Y."/>
            <person name="Chen G.Z."/>
            <person name="Liu X.D."/>
            <person name="Liao X.Y."/>
            <person name="Jiang Y.T."/>
            <person name="Yu X."/>
            <person name="Hao Y."/>
            <person name="Huang J."/>
            <person name="Zhao X.W."/>
            <person name="Ke S."/>
            <person name="Chen Y.Y."/>
            <person name="Wu W.L."/>
            <person name="Hsu J.L."/>
            <person name="Lin Y.F."/>
            <person name="Huang M.D."/>
            <person name="Li C.Y."/>
            <person name="Huang L."/>
            <person name="Wang Z.W."/>
            <person name="Zhao X."/>
            <person name="Zhong W.Y."/>
            <person name="Peng D.H."/>
            <person name="Ahmad S."/>
            <person name="Lan S."/>
            <person name="Zhang J.S."/>
            <person name="Tsai W.C."/>
            <person name="Van de Peer Y."/>
            <person name="Liu Z.J."/>
        </authorList>
    </citation>
    <scope>NUCLEOTIDE SEQUENCE</scope>
    <source>
        <strain evidence="1">CP</strain>
    </source>
</reference>